<keyword evidence="3 7" id="KW-0418">Kinase</keyword>
<dbReference type="InterPro" id="IPR017441">
    <property type="entry name" value="Protein_kinase_ATP_BS"/>
</dbReference>
<evidence type="ECO:0000256" key="3">
    <source>
        <dbReference type="ARBA" id="ARBA00022777"/>
    </source>
</evidence>
<dbReference type="RefSeq" id="WP_352983224.1">
    <property type="nucleotide sequence ID" value="NZ_JBEQNA010000005.1"/>
</dbReference>
<evidence type="ECO:0000256" key="5">
    <source>
        <dbReference type="PROSITE-ProRule" id="PRU10141"/>
    </source>
</evidence>
<dbReference type="InterPro" id="IPR008271">
    <property type="entry name" value="Ser/Thr_kinase_AS"/>
</dbReference>
<evidence type="ECO:0000259" key="6">
    <source>
        <dbReference type="PROSITE" id="PS50011"/>
    </source>
</evidence>
<protein>
    <submittedName>
        <fullName evidence="7">Serine/threonine-protein kinase</fullName>
        <ecNumber evidence="7">2.7.11.1</ecNumber>
    </submittedName>
</protein>
<dbReference type="InterPro" id="IPR001680">
    <property type="entry name" value="WD40_rpt"/>
</dbReference>
<dbReference type="CDD" id="cd14014">
    <property type="entry name" value="STKc_PknB_like"/>
    <property type="match status" value="1"/>
</dbReference>
<evidence type="ECO:0000313" key="7">
    <source>
        <dbReference type="EMBL" id="MES0833924.1"/>
    </source>
</evidence>
<dbReference type="SMART" id="SM00320">
    <property type="entry name" value="WD40"/>
    <property type="match status" value="2"/>
</dbReference>
<dbReference type="InterPro" id="IPR015943">
    <property type="entry name" value="WD40/YVTN_repeat-like_dom_sf"/>
</dbReference>
<dbReference type="SUPFAM" id="SSF56112">
    <property type="entry name" value="Protein kinase-like (PK-like)"/>
    <property type="match status" value="1"/>
</dbReference>
<evidence type="ECO:0000256" key="4">
    <source>
        <dbReference type="ARBA" id="ARBA00022840"/>
    </source>
</evidence>
<dbReference type="Gene3D" id="2.130.10.10">
    <property type="entry name" value="YVTN repeat-like/Quinoprotein amine dehydrogenase"/>
    <property type="match status" value="1"/>
</dbReference>
<dbReference type="Pfam" id="PF00069">
    <property type="entry name" value="Pkinase"/>
    <property type="match status" value="1"/>
</dbReference>
<accession>A0ABV1ZUC7</accession>
<keyword evidence="1 7" id="KW-0808">Transferase</keyword>
<dbReference type="EMBL" id="JBEQNB010000004">
    <property type="protein sequence ID" value="MES0833924.1"/>
    <property type="molecule type" value="Genomic_DNA"/>
</dbReference>
<dbReference type="GO" id="GO:0004674">
    <property type="term" value="F:protein serine/threonine kinase activity"/>
    <property type="evidence" value="ECO:0007669"/>
    <property type="project" value="UniProtKB-EC"/>
</dbReference>
<evidence type="ECO:0000256" key="1">
    <source>
        <dbReference type="ARBA" id="ARBA00022679"/>
    </source>
</evidence>
<comment type="caution">
    <text evidence="7">The sequence shown here is derived from an EMBL/GenBank/DDBJ whole genome shotgun (WGS) entry which is preliminary data.</text>
</comment>
<dbReference type="PROSITE" id="PS00107">
    <property type="entry name" value="PROTEIN_KINASE_ATP"/>
    <property type="match status" value="1"/>
</dbReference>
<dbReference type="Gene3D" id="3.30.200.20">
    <property type="entry name" value="Phosphorylase Kinase, domain 1"/>
    <property type="match status" value="1"/>
</dbReference>
<feature type="binding site" evidence="5">
    <location>
        <position position="43"/>
    </location>
    <ligand>
        <name>ATP</name>
        <dbReference type="ChEBI" id="CHEBI:30616"/>
    </ligand>
</feature>
<dbReference type="EC" id="2.7.11.1" evidence="7"/>
<organism evidence="7 8">
    <name type="scientific">Nocardiopsis tropica</name>
    <dbReference type="NCBI Taxonomy" id="109330"/>
    <lineage>
        <taxon>Bacteria</taxon>
        <taxon>Bacillati</taxon>
        <taxon>Actinomycetota</taxon>
        <taxon>Actinomycetes</taxon>
        <taxon>Streptosporangiales</taxon>
        <taxon>Nocardiopsidaceae</taxon>
        <taxon>Nocardiopsis</taxon>
    </lineage>
</organism>
<proteinExistence type="predicted"/>
<dbReference type="InterPro" id="IPR000719">
    <property type="entry name" value="Prot_kinase_dom"/>
</dbReference>
<keyword evidence="2 5" id="KW-0547">Nucleotide-binding</keyword>
<dbReference type="PROSITE" id="PS00108">
    <property type="entry name" value="PROTEIN_KINASE_ST"/>
    <property type="match status" value="1"/>
</dbReference>
<dbReference type="InterPro" id="IPR011009">
    <property type="entry name" value="Kinase-like_dom_sf"/>
</dbReference>
<dbReference type="Gene3D" id="1.10.510.10">
    <property type="entry name" value="Transferase(Phosphotransferase) domain 1"/>
    <property type="match status" value="1"/>
</dbReference>
<feature type="domain" description="Protein kinase" evidence="6">
    <location>
        <begin position="15"/>
        <end position="277"/>
    </location>
</feature>
<dbReference type="PANTHER" id="PTHR43289:SF34">
    <property type="entry name" value="SERINE_THREONINE-PROTEIN KINASE YBDM-RELATED"/>
    <property type="match status" value="1"/>
</dbReference>
<evidence type="ECO:0000313" key="8">
    <source>
        <dbReference type="Proteomes" id="UP001432401"/>
    </source>
</evidence>
<dbReference type="PANTHER" id="PTHR43289">
    <property type="entry name" value="MITOGEN-ACTIVATED PROTEIN KINASE KINASE KINASE 20-RELATED"/>
    <property type="match status" value="1"/>
</dbReference>
<dbReference type="SUPFAM" id="SSF82171">
    <property type="entry name" value="DPP6 N-terminal domain-like"/>
    <property type="match status" value="1"/>
</dbReference>
<keyword evidence="4 5" id="KW-0067">ATP-binding</keyword>
<sequence length="683" mass="71648">MQHLAPRDPRRVGPYRTVALLGAGGMGRVYLGIDREGRTAAVKVVRAEYAYDPDFRERFARELDLARRVHGAHTPRVLDADTSGRTPWMATEYVRGPSLHDLVRSVGPLPEDSVRFAARGVAQALERVHSHGLVHRDLKPGNVMVSAAGPQVIDFGIAAALEDAGPDGDGRLVGTPGYMAPENIRREPGGAAADVFALGGMIVYALTGTGPFGEGHPSAVMYRITNQDPVLTGIPERLHGLVSACLDKDPRERPSASRVLHALGGPAAPPTTASAWLPPPAVHTLERIDGEYRDAVAAAGPGAAGGAPVSWARRRPLLVGAAGAALLLTAGAGTWALAGPFGGGTAEEDPGRRVRCDLTEHIAPELAEAARPVPSIPSSSVPPGTVFSADGRVLVVAGSQGLALWDWEEGTEIARIEDEVPGLSPTPLVSPDGCRVGYNGTGVHVYVAGTGEHTVYRGDVEVVASAFDPDGEGLYLVEGTGEPESAVLRVDLETAEVTDTYSGTDGAHTIAVSPGGGYLAAVDYTGQVRVWDTESGGTLFEAGGAEPGYGSNLELPDEDGGLLYMTGDGVVHEDFLDGGPSRTFAPAAMPENGLSEFVLSPGADRLYAPYTSGELIVDEDSEGFGMKVWEFSTGEELTGEEDEGYVSRLGMHPDGHVFTGVPLLDSDVWIVDAERLRLHSRIG</sequence>
<dbReference type="SMART" id="SM00220">
    <property type="entry name" value="S_TKc"/>
    <property type="match status" value="1"/>
</dbReference>
<reference evidence="7 8" key="1">
    <citation type="submission" date="2024-06" db="EMBL/GenBank/DDBJ databases">
        <authorList>
            <person name="Bataeva Y.V."/>
            <person name="Grigorian L.N."/>
            <person name="Solomentsev V.I."/>
        </authorList>
    </citation>
    <scope>NUCLEOTIDE SEQUENCE [LARGE SCALE GENOMIC DNA]</scope>
    <source>
        <strain evidence="8">SCPM-O-B-12605 (RCAM04882)</strain>
    </source>
</reference>
<gene>
    <name evidence="7" type="ORF">ABUK86_09065</name>
</gene>
<evidence type="ECO:0000256" key="2">
    <source>
        <dbReference type="ARBA" id="ARBA00022741"/>
    </source>
</evidence>
<keyword evidence="8" id="KW-1185">Reference proteome</keyword>
<dbReference type="PROSITE" id="PS50011">
    <property type="entry name" value="PROTEIN_KINASE_DOM"/>
    <property type="match status" value="1"/>
</dbReference>
<dbReference type="Proteomes" id="UP001432401">
    <property type="component" value="Unassembled WGS sequence"/>
</dbReference>
<name>A0ABV1ZUC7_9ACTN</name>